<sequence>MRSLLIQSTRVPGCSITAVLMSSSTCDVTGLCLLQLHLSVTSSLADILNHDIMYRTPFQTLVHGMDSSCIENHESQPLFWFFTTDAH</sequence>
<dbReference type="AlphaFoldDB" id="A0AAV4W505"/>
<name>A0AAV4W505_CAEEX</name>
<dbReference type="Proteomes" id="UP001054945">
    <property type="component" value="Unassembled WGS sequence"/>
</dbReference>
<reference evidence="1 2" key="1">
    <citation type="submission" date="2021-06" db="EMBL/GenBank/DDBJ databases">
        <title>Caerostris extrusa draft genome.</title>
        <authorList>
            <person name="Kono N."/>
            <person name="Arakawa K."/>
        </authorList>
    </citation>
    <scope>NUCLEOTIDE SEQUENCE [LARGE SCALE GENOMIC DNA]</scope>
</reference>
<proteinExistence type="predicted"/>
<evidence type="ECO:0000313" key="2">
    <source>
        <dbReference type="Proteomes" id="UP001054945"/>
    </source>
</evidence>
<gene>
    <name evidence="1" type="ORF">CEXT_785491</name>
</gene>
<protein>
    <submittedName>
        <fullName evidence="1">Uncharacterized protein</fullName>
    </submittedName>
</protein>
<keyword evidence="2" id="KW-1185">Reference proteome</keyword>
<comment type="caution">
    <text evidence="1">The sequence shown here is derived from an EMBL/GenBank/DDBJ whole genome shotgun (WGS) entry which is preliminary data.</text>
</comment>
<accession>A0AAV4W505</accession>
<dbReference type="EMBL" id="BPLR01015686">
    <property type="protein sequence ID" value="GIY77812.1"/>
    <property type="molecule type" value="Genomic_DNA"/>
</dbReference>
<organism evidence="1 2">
    <name type="scientific">Caerostris extrusa</name>
    <name type="common">Bark spider</name>
    <name type="synonym">Caerostris bankana</name>
    <dbReference type="NCBI Taxonomy" id="172846"/>
    <lineage>
        <taxon>Eukaryota</taxon>
        <taxon>Metazoa</taxon>
        <taxon>Ecdysozoa</taxon>
        <taxon>Arthropoda</taxon>
        <taxon>Chelicerata</taxon>
        <taxon>Arachnida</taxon>
        <taxon>Araneae</taxon>
        <taxon>Araneomorphae</taxon>
        <taxon>Entelegynae</taxon>
        <taxon>Araneoidea</taxon>
        <taxon>Araneidae</taxon>
        <taxon>Caerostris</taxon>
    </lineage>
</organism>
<evidence type="ECO:0000313" key="1">
    <source>
        <dbReference type="EMBL" id="GIY77812.1"/>
    </source>
</evidence>